<keyword evidence="4" id="KW-0805">Transcription regulation</keyword>
<dbReference type="OrthoDB" id="4157352at2759"/>
<keyword evidence="5" id="KW-0238">DNA-binding</keyword>
<keyword evidence="2" id="KW-0479">Metal-binding</keyword>
<dbReference type="PANTHER" id="PTHR47782:SF12">
    <property type="entry name" value="ZN(II)2CYS6 TRANSCRIPTION FACTOR (EUROFUNG)"/>
    <property type="match status" value="1"/>
</dbReference>
<feature type="domain" description="Xylanolytic transcriptional activator regulatory" evidence="8">
    <location>
        <begin position="207"/>
        <end position="279"/>
    </location>
</feature>
<dbReference type="CDD" id="cd12148">
    <property type="entry name" value="fungal_TF_MHR"/>
    <property type="match status" value="1"/>
</dbReference>
<evidence type="ECO:0000259" key="8">
    <source>
        <dbReference type="SMART" id="SM00906"/>
    </source>
</evidence>
<reference evidence="9 10" key="1">
    <citation type="submission" date="2016-04" db="EMBL/GenBank/DDBJ databases">
        <title>Draft genome of Fonsecaea erecta CBS 125763.</title>
        <authorList>
            <person name="Weiss V.A."/>
            <person name="Vicente V.A."/>
            <person name="Raittz R.T."/>
            <person name="Moreno L.F."/>
            <person name="De Souza E.M."/>
            <person name="Pedrosa F.O."/>
            <person name="Steffens M.B."/>
            <person name="Faoro H."/>
            <person name="Tadra-Sfeir M.Z."/>
            <person name="Najafzadeh M.J."/>
            <person name="Felipe M.S."/>
            <person name="Teixeira M."/>
            <person name="Sun J."/>
            <person name="Xi L."/>
            <person name="Gomes R."/>
            <person name="De Azevedo C.M."/>
            <person name="Salgado C.G."/>
            <person name="Da Silva M.B."/>
            <person name="Nascimento M.F."/>
            <person name="Queiroz-Telles F."/>
            <person name="Attili D.S."/>
            <person name="Gorbushina A."/>
        </authorList>
    </citation>
    <scope>NUCLEOTIDE SEQUENCE [LARGE SCALE GENOMIC DNA]</scope>
    <source>
        <strain evidence="9 10">CBS 125763</strain>
    </source>
</reference>
<evidence type="ECO:0000313" key="9">
    <source>
        <dbReference type="EMBL" id="OAP57621.1"/>
    </source>
</evidence>
<dbReference type="GO" id="GO:0000981">
    <property type="term" value="F:DNA-binding transcription factor activity, RNA polymerase II-specific"/>
    <property type="evidence" value="ECO:0007669"/>
    <property type="project" value="TreeGrafter"/>
</dbReference>
<dbReference type="InterPro" id="IPR007219">
    <property type="entry name" value="XnlR_reg_dom"/>
</dbReference>
<evidence type="ECO:0000256" key="6">
    <source>
        <dbReference type="ARBA" id="ARBA00023163"/>
    </source>
</evidence>
<comment type="subcellular location">
    <subcellularLocation>
        <location evidence="1">Nucleus</location>
    </subcellularLocation>
</comment>
<dbReference type="AlphaFoldDB" id="A0A178ZDT9"/>
<proteinExistence type="predicted"/>
<dbReference type="GO" id="GO:0008270">
    <property type="term" value="F:zinc ion binding"/>
    <property type="evidence" value="ECO:0007669"/>
    <property type="project" value="InterPro"/>
</dbReference>
<evidence type="ECO:0000313" key="10">
    <source>
        <dbReference type="Proteomes" id="UP000078343"/>
    </source>
</evidence>
<dbReference type="EMBL" id="LVYI01000007">
    <property type="protein sequence ID" value="OAP57621.1"/>
    <property type="molecule type" value="Genomic_DNA"/>
</dbReference>
<evidence type="ECO:0000256" key="2">
    <source>
        <dbReference type="ARBA" id="ARBA00022723"/>
    </source>
</evidence>
<gene>
    <name evidence="9" type="ORF">AYL99_08359</name>
</gene>
<evidence type="ECO:0000256" key="1">
    <source>
        <dbReference type="ARBA" id="ARBA00004123"/>
    </source>
</evidence>
<keyword evidence="7" id="KW-0539">Nucleus</keyword>
<comment type="caution">
    <text evidence="9">The sequence shown here is derived from an EMBL/GenBank/DDBJ whole genome shotgun (WGS) entry which is preliminary data.</text>
</comment>
<dbReference type="Proteomes" id="UP000078343">
    <property type="component" value="Unassembled WGS sequence"/>
</dbReference>
<dbReference type="GeneID" id="30012527"/>
<keyword evidence="3" id="KW-0862">Zinc</keyword>
<organism evidence="9 10">
    <name type="scientific">Fonsecaea erecta</name>
    <dbReference type="NCBI Taxonomy" id="1367422"/>
    <lineage>
        <taxon>Eukaryota</taxon>
        <taxon>Fungi</taxon>
        <taxon>Dikarya</taxon>
        <taxon>Ascomycota</taxon>
        <taxon>Pezizomycotina</taxon>
        <taxon>Eurotiomycetes</taxon>
        <taxon>Chaetothyriomycetidae</taxon>
        <taxon>Chaetothyriales</taxon>
        <taxon>Herpotrichiellaceae</taxon>
        <taxon>Fonsecaea</taxon>
    </lineage>
</organism>
<evidence type="ECO:0000256" key="5">
    <source>
        <dbReference type="ARBA" id="ARBA00023125"/>
    </source>
</evidence>
<evidence type="ECO:0000256" key="7">
    <source>
        <dbReference type="ARBA" id="ARBA00023242"/>
    </source>
</evidence>
<protein>
    <recommendedName>
        <fullName evidence="8">Xylanolytic transcriptional activator regulatory domain-containing protein</fullName>
    </recommendedName>
</protein>
<dbReference type="GO" id="GO:0043565">
    <property type="term" value="F:sequence-specific DNA binding"/>
    <property type="evidence" value="ECO:0007669"/>
    <property type="project" value="TreeGrafter"/>
</dbReference>
<dbReference type="GO" id="GO:0006351">
    <property type="term" value="P:DNA-templated transcription"/>
    <property type="evidence" value="ECO:0007669"/>
    <property type="project" value="InterPro"/>
</dbReference>
<evidence type="ECO:0000256" key="3">
    <source>
        <dbReference type="ARBA" id="ARBA00022833"/>
    </source>
</evidence>
<accession>A0A178ZDT9</accession>
<dbReference type="GO" id="GO:0045944">
    <property type="term" value="P:positive regulation of transcription by RNA polymerase II"/>
    <property type="evidence" value="ECO:0007669"/>
    <property type="project" value="TreeGrafter"/>
</dbReference>
<dbReference type="PANTHER" id="PTHR47782">
    <property type="entry name" value="ZN(II)2CYS6 TRANSCRIPTION FACTOR (EUROFUNG)-RELATED"/>
    <property type="match status" value="1"/>
</dbReference>
<keyword evidence="6" id="KW-0804">Transcription</keyword>
<dbReference type="RefSeq" id="XP_018690988.1">
    <property type="nucleotide sequence ID" value="XM_018839867.1"/>
</dbReference>
<name>A0A178ZDT9_9EURO</name>
<dbReference type="GO" id="GO:0005634">
    <property type="term" value="C:nucleus"/>
    <property type="evidence" value="ECO:0007669"/>
    <property type="project" value="UniProtKB-SubCell"/>
</dbReference>
<keyword evidence="10" id="KW-1185">Reference proteome</keyword>
<dbReference type="InterPro" id="IPR052202">
    <property type="entry name" value="Yeast_MetPath_Reg"/>
</dbReference>
<dbReference type="STRING" id="1367422.A0A178ZDT9"/>
<dbReference type="SMART" id="SM00906">
    <property type="entry name" value="Fungal_trans"/>
    <property type="match status" value="1"/>
</dbReference>
<sequence length="456" mass="50961">MLSEASPGSSSSAPKSVELPAGTCIDGNLSNPYLLAFFKTSPSAFPSFIGAGNAASYTLASIQGSPGFFDGLEDGHFTLPKRLACSPVLDKVDKSLVSLVDIRELIEARYLPVVHREYPILDTRDLAVEQPLRRLGVRQRFNVLMAAAIGGAHAARNYPLVQTTASALRHWAETLLEPVLAGQDRSAFQALLLLILYELVDPSRGLCWRLLGMACRLCVDLQWQREAVDESNKNEQPSRETLFFAFYDLEWQVCSTLGRPAMLREDTIRIHSTLTARQKQPRFDAQRLQFRIHEKIFQCPPSDPKNEPKCPINEELLSLISQLDTTTEFDMAWLQLQALRSHICRSCITYERWNTETRRAAKSVIRTLAKMHRENRLLSIWLSTSKVMVAGTALFCAQSPMNSPAQNFTPSSQGSNESAPSLATCHYLLTAFAETWPPAALYRDVIARLSPTTMEK</sequence>
<dbReference type="Pfam" id="PF04082">
    <property type="entry name" value="Fungal_trans"/>
    <property type="match status" value="1"/>
</dbReference>
<evidence type="ECO:0000256" key="4">
    <source>
        <dbReference type="ARBA" id="ARBA00023015"/>
    </source>
</evidence>